<feature type="domain" description="Acetophenone carboxylase-like C-terminal" evidence="1">
    <location>
        <begin position="8"/>
        <end position="88"/>
    </location>
</feature>
<feature type="non-terminal residue" evidence="2">
    <location>
        <position position="1"/>
    </location>
</feature>
<reference evidence="2" key="1">
    <citation type="journal article" date="2014" name="Front. Microbiol.">
        <title>High frequency of phylogenetically diverse reductive dehalogenase-homologous genes in deep subseafloor sedimentary metagenomes.</title>
        <authorList>
            <person name="Kawai M."/>
            <person name="Futagami T."/>
            <person name="Toyoda A."/>
            <person name="Takaki Y."/>
            <person name="Nishi S."/>
            <person name="Hori S."/>
            <person name="Arai W."/>
            <person name="Tsubouchi T."/>
            <person name="Morono Y."/>
            <person name="Uchiyama I."/>
            <person name="Ito T."/>
            <person name="Fujiyama A."/>
            <person name="Inagaki F."/>
            <person name="Takami H."/>
        </authorList>
    </citation>
    <scope>NUCLEOTIDE SEQUENCE</scope>
    <source>
        <strain evidence="2">Expedition CK06-06</strain>
    </source>
</reference>
<evidence type="ECO:0000313" key="2">
    <source>
        <dbReference type="EMBL" id="GAH51031.1"/>
    </source>
</evidence>
<dbReference type="AlphaFoldDB" id="X1FZG7"/>
<evidence type="ECO:0000259" key="1">
    <source>
        <dbReference type="Pfam" id="PF19278"/>
    </source>
</evidence>
<gene>
    <name evidence="2" type="ORF">S03H2_39732</name>
</gene>
<dbReference type="InterPro" id="IPR049517">
    <property type="entry name" value="ACX-like_C"/>
</dbReference>
<proteinExistence type="predicted"/>
<dbReference type="EMBL" id="BARU01024591">
    <property type="protein sequence ID" value="GAH51031.1"/>
    <property type="molecule type" value="Genomic_DNA"/>
</dbReference>
<dbReference type="Pfam" id="PF19278">
    <property type="entry name" value="Hydant_A_C"/>
    <property type="match status" value="1"/>
</dbReference>
<name>X1FZG7_9ZZZZ</name>
<accession>X1FZG7</accession>
<organism evidence="2">
    <name type="scientific">marine sediment metagenome</name>
    <dbReference type="NCBI Taxonomy" id="412755"/>
    <lineage>
        <taxon>unclassified sequences</taxon>
        <taxon>metagenomes</taxon>
        <taxon>ecological metagenomes</taxon>
    </lineage>
</organism>
<comment type="caution">
    <text evidence="2">The sequence shown here is derived from an EMBL/GenBank/DDBJ whole genome shotgun (WGS) entry which is preliminary data.</text>
</comment>
<sequence>SYNEKGIETVVIGIGKVRKPVLQTIGPGGKTPASESKLGKRKVYLGEGGYQEFSIYQRNKLRAGNAIPGPAIIEEPTSTTVIEQHQICSVEQYGNLIITLDEEGR</sequence>
<protein>
    <recommendedName>
        <fullName evidence="1">Acetophenone carboxylase-like C-terminal domain-containing protein</fullName>
    </recommendedName>
</protein>